<feature type="transmembrane region" description="Helical" evidence="8">
    <location>
        <begin position="227"/>
        <end position="248"/>
    </location>
</feature>
<feature type="transmembrane region" description="Helical" evidence="8">
    <location>
        <begin position="100"/>
        <end position="124"/>
    </location>
</feature>
<evidence type="ECO:0000256" key="4">
    <source>
        <dbReference type="ARBA" id="ARBA00022989"/>
    </source>
</evidence>
<dbReference type="InterPro" id="IPR011701">
    <property type="entry name" value="MFS"/>
</dbReference>
<feature type="transmembrane region" description="Helical" evidence="8">
    <location>
        <begin position="359"/>
        <end position="378"/>
    </location>
</feature>
<protein>
    <recommendedName>
        <fullName evidence="9">Major facilitator superfamily (MFS) profile domain-containing protein</fullName>
    </recommendedName>
</protein>
<dbReference type="InterPro" id="IPR036259">
    <property type="entry name" value="MFS_trans_sf"/>
</dbReference>
<evidence type="ECO:0000313" key="10">
    <source>
        <dbReference type="EMBL" id="KAI1856794.1"/>
    </source>
</evidence>
<keyword evidence="5 8" id="KW-0472">Membrane</keyword>
<organism evidence="10 11">
    <name type="scientific">Neoarthrinium moseri</name>
    <dbReference type="NCBI Taxonomy" id="1658444"/>
    <lineage>
        <taxon>Eukaryota</taxon>
        <taxon>Fungi</taxon>
        <taxon>Dikarya</taxon>
        <taxon>Ascomycota</taxon>
        <taxon>Pezizomycotina</taxon>
        <taxon>Sordariomycetes</taxon>
        <taxon>Xylariomycetidae</taxon>
        <taxon>Amphisphaeriales</taxon>
        <taxon>Apiosporaceae</taxon>
        <taxon>Neoarthrinium</taxon>
    </lineage>
</organism>
<gene>
    <name evidence="10" type="ORF">JX265_011435</name>
</gene>
<dbReference type="Pfam" id="PF07690">
    <property type="entry name" value="MFS_1"/>
    <property type="match status" value="1"/>
</dbReference>
<proteinExistence type="predicted"/>
<dbReference type="PANTHER" id="PTHR23501:SF187">
    <property type="entry name" value="MAJOR FACILITATOR SUPERFAMILY (MFS) PROFILE DOMAIN-CONTAINING PROTEIN"/>
    <property type="match status" value="1"/>
</dbReference>
<feature type="transmembrane region" description="Helical" evidence="8">
    <location>
        <begin position="330"/>
        <end position="352"/>
    </location>
</feature>
<feature type="transmembrane region" description="Helical" evidence="8">
    <location>
        <begin position="384"/>
        <end position="403"/>
    </location>
</feature>
<evidence type="ECO:0000256" key="7">
    <source>
        <dbReference type="SAM" id="MobiDB-lite"/>
    </source>
</evidence>
<dbReference type="SUPFAM" id="SSF103473">
    <property type="entry name" value="MFS general substrate transporter"/>
    <property type="match status" value="1"/>
</dbReference>
<evidence type="ECO:0000313" key="11">
    <source>
        <dbReference type="Proteomes" id="UP000829685"/>
    </source>
</evidence>
<feature type="transmembrane region" description="Helical" evidence="8">
    <location>
        <begin position="497"/>
        <end position="515"/>
    </location>
</feature>
<evidence type="ECO:0000259" key="9">
    <source>
        <dbReference type="PROSITE" id="PS50850"/>
    </source>
</evidence>
<evidence type="ECO:0000256" key="2">
    <source>
        <dbReference type="ARBA" id="ARBA00022448"/>
    </source>
</evidence>
<feature type="transmembrane region" description="Helical" evidence="8">
    <location>
        <begin position="31"/>
        <end position="56"/>
    </location>
</feature>
<comment type="caution">
    <text evidence="10">The sequence shown here is derived from an EMBL/GenBank/DDBJ whole genome shotgun (WGS) entry which is preliminary data.</text>
</comment>
<feature type="transmembrane region" description="Helical" evidence="8">
    <location>
        <begin position="187"/>
        <end position="207"/>
    </location>
</feature>
<feature type="transmembrane region" description="Helical" evidence="8">
    <location>
        <begin position="161"/>
        <end position="181"/>
    </location>
</feature>
<keyword evidence="11" id="KW-1185">Reference proteome</keyword>
<dbReference type="PROSITE" id="PS50850">
    <property type="entry name" value="MFS"/>
    <property type="match status" value="1"/>
</dbReference>
<feature type="transmembrane region" description="Helical" evidence="8">
    <location>
        <begin position="254"/>
        <end position="273"/>
    </location>
</feature>
<dbReference type="GO" id="GO:0022857">
    <property type="term" value="F:transmembrane transporter activity"/>
    <property type="evidence" value="ECO:0007669"/>
    <property type="project" value="InterPro"/>
</dbReference>
<keyword evidence="4 8" id="KW-1133">Transmembrane helix</keyword>
<feature type="transmembrane region" description="Helical" evidence="8">
    <location>
        <begin position="424"/>
        <end position="444"/>
    </location>
</feature>
<evidence type="ECO:0000256" key="6">
    <source>
        <dbReference type="ARBA" id="ARBA00023180"/>
    </source>
</evidence>
<evidence type="ECO:0000256" key="8">
    <source>
        <dbReference type="SAM" id="Phobius"/>
    </source>
</evidence>
<keyword evidence="6" id="KW-0325">Glycoprotein</keyword>
<evidence type="ECO:0000256" key="5">
    <source>
        <dbReference type="ARBA" id="ARBA00023136"/>
    </source>
</evidence>
<keyword evidence="3 8" id="KW-0812">Transmembrane</keyword>
<name>A0A9P9WCK2_9PEZI</name>
<dbReference type="PRINTS" id="PR01036">
    <property type="entry name" value="TCRTETB"/>
</dbReference>
<dbReference type="PANTHER" id="PTHR23501">
    <property type="entry name" value="MAJOR FACILITATOR SUPERFAMILY"/>
    <property type="match status" value="1"/>
</dbReference>
<reference evidence="10" key="1">
    <citation type="submission" date="2021-03" db="EMBL/GenBank/DDBJ databases">
        <title>Revisited historic fungal species revealed as producer of novel bioactive compounds through whole genome sequencing and comparative genomics.</title>
        <authorList>
            <person name="Vignolle G.A."/>
            <person name="Hochenegger N."/>
            <person name="Mach R.L."/>
            <person name="Mach-Aigner A.R."/>
            <person name="Javad Rahimi M."/>
            <person name="Salim K.A."/>
            <person name="Chan C.M."/>
            <person name="Lim L.B.L."/>
            <person name="Cai F."/>
            <person name="Druzhinina I.S."/>
            <person name="U'Ren J.M."/>
            <person name="Derntl C."/>
        </authorList>
    </citation>
    <scope>NUCLEOTIDE SEQUENCE</scope>
    <source>
        <strain evidence="10">TUCIM 5799</strain>
    </source>
</reference>
<feature type="compositionally biased region" description="Polar residues" evidence="7">
    <location>
        <begin position="13"/>
        <end position="22"/>
    </location>
</feature>
<dbReference type="Gene3D" id="1.20.1250.20">
    <property type="entry name" value="MFS general substrate transporter like domains"/>
    <property type="match status" value="1"/>
</dbReference>
<keyword evidence="2" id="KW-0813">Transport</keyword>
<dbReference type="InterPro" id="IPR020846">
    <property type="entry name" value="MFS_dom"/>
</dbReference>
<dbReference type="Gene3D" id="1.20.1720.10">
    <property type="entry name" value="Multidrug resistance protein D"/>
    <property type="match status" value="1"/>
</dbReference>
<feature type="transmembrane region" description="Helical" evidence="8">
    <location>
        <begin position="294"/>
        <end position="318"/>
    </location>
</feature>
<accession>A0A9P9WCK2</accession>
<comment type="subcellular location">
    <subcellularLocation>
        <location evidence="1">Membrane</location>
        <topology evidence="1">Multi-pass membrane protein</topology>
    </subcellularLocation>
</comment>
<dbReference type="Proteomes" id="UP000829685">
    <property type="component" value="Unassembled WGS sequence"/>
</dbReference>
<dbReference type="AlphaFoldDB" id="A0A9P9WCK2"/>
<feature type="region of interest" description="Disordered" evidence="7">
    <location>
        <begin position="1"/>
        <end position="22"/>
    </location>
</feature>
<sequence length="549" mass="58935">MTVSSAVEPPTAADSQQLAGTDSTSNKGVEFWLVFLGLCFAGFVAATDSTIIFTALPTIANDFGGQSQYIWLENAYVFASTAIQPLYGQVSNIIGRRYPMIMSVALFALGSGIAGGANSTAMFISGRLVQGLGAGGMVMLIDLIVCDLLPLRERSTYLGTVLGACAVGSVVGPVIGGAIVTRSTWRWAFWINLPVCALTLAVMVPFLRISSRRSPSWVHSVSRIDYLGNTLFVGSITSILIGLVQGGVVYPWKSWQTILPIVLGFVGWAGFFVQQGFCNEPTMPLRLFSHRTTATVYLQDFVVSVLLQWCIYILPLFFQSQLSASALTSGLNILPINAFMIPSGAVAGAILTKTGRYKPLHWAGFGVLAISCGLFSAMSSSTSTIAWAWFEILAGVGIGLPLTTQLPAIQAVLSEPDTAISTSTYSFVRSFGFVWGATIPSIVFNSRVDAMLGSITDTKVRAALAGGGAYSYALSVKDLTEQTLQQTLEVYREAMRVVWFVGLAFALVGFLLVFAEKHVEMRVTLETEFGLKQAKPAEKQITNKSKEVA</sequence>
<dbReference type="GO" id="GO:0005886">
    <property type="term" value="C:plasma membrane"/>
    <property type="evidence" value="ECO:0007669"/>
    <property type="project" value="TreeGrafter"/>
</dbReference>
<dbReference type="EMBL" id="JAFIMR010000042">
    <property type="protein sequence ID" value="KAI1856794.1"/>
    <property type="molecule type" value="Genomic_DNA"/>
</dbReference>
<feature type="transmembrane region" description="Helical" evidence="8">
    <location>
        <begin position="130"/>
        <end position="149"/>
    </location>
</feature>
<evidence type="ECO:0000256" key="3">
    <source>
        <dbReference type="ARBA" id="ARBA00022692"/>
    </source>
</evidence>
<feature type="domain" description="Major facilitator superfamily (MFS) profile" evidence="9">
    <location>
        <begin position="34"/>
        <end position="521"/>
    </location>
</feature>
<evidence type="ECO:0000256" key="1">
    <source>
        <dbReference type="ARBA" id="ARBA00004141"/>
    </source>
</evidence>